<name>A0AAD7IBE8_9AGAR</name>
<dbReference type="EMBL" id="JARKIB010000107">
    <property type="protein sequence ID" value="KAJ7739350.1"/>
    <property type="molecule type" value="Genomic_DNA"/>
</dbReference>
<gene>
    <name evidence="2" type="ORF">B0H16DRAFT_1465306</name>
</gene>
<accession>A0AAD7IBE8</accession>
<dbReference type="Proteomes" id="UP001215598">
    <property type="component" value="Unassembled WGS sequence"/>
</dbReference>
<proteinExistence type="predicted"/>
<sequence length="521" mass="57712">MARGRRSRATRRIQGIRHWEGDSNVRGVAMLRVKARGEQLFSSGGCIGTPTEVHRDLVYASAADDAEIIVADGCRTGSTAVAKVDAHVHGFKTACGEFFVVPPLVGGQYVSFNSIQLELDMPEFDAMGSFVHATQIGFGVVAAQRRTDKRDIRKLGMLGVQCANRVEDAGLKRICSSIRFSNKQLTRVAGVSIAVQTNSSSRRNYPQPRSNSMPHRPPLAPRAPYLSDDGEPLEPWFLSSDGVMSTDPMRCFPPYGDWDTPPPGTPEIFDHTQHCTYAAASLRDLRFQFPLVFADHFERNTNGVWEQKQPLFFAVEGSTQVFKTLDAAEQCYYEFEDNNIAIFAAATYEEAKLRTKNAFGILVEKLQHAGAGRARRLPLGVRDGFCVELRQLHDTVSFFSGWHQGFSVERDNGPYCKLVKPGNHARRIPPCLNSLASKSERQNNIIQELITPGNKHADKLRLDVSSDPLAQFENLVVISQLPVEGTPLRVEGHGVEVSLPPEIFLLLPEVPSATGIIQRRT</sequence>
<comment type="caution">
    <text evidence="2">The sequence shown here is derived from an EMBL/GenBank/DDBJ whole genome shotgun (WGS) entry which is preliminary data.</text>
</comment>
<keyword evidence="3" id="KW-1185">Reference proteome</keyword>
<organism evidence="2 3">
    <name type="scientific">Mycena metata</name>
    <dbReference type="NCBI Taxonomy" id="1033252"/>
    <lineage>
        <taxon>Eukaryota</taxon>
        <taxon>Fungi</taxon>
        <taxon>Dikarya</taxon>
        <taxon>Basidiomycota</taxon>
        <taxon>Agaricomycotina</taxon>
        <taxon>Agaricomycetes</taxon>
        <taxon>Agaricomycetidae</taxon>
        <taxon>Agaricales</taxon>
        <taxon>Marasmiineae</taxon>
        <taxon>Mycenaceae</taxon>
        <taxon>Mycena</taxon>
    </lineage>
</organism>
<evidence type="ECO:0000313" key="2">
    <source>
        <dbReference type="EMBL" id="KAJ7739350.1"/>
    </source>
</evidence>
<feature type="compositionally biased region" description="Polar residues" evidence="1">
    <location>
        <begin position="197"/>
        <end position="213"/>
    </location>
</feature>
<evidence type="ECO:0000256" key="1">
    <source>
        <dbReference type="SAM" id="MobiDB-lite"/>
    </source>
</evidence>
<reference evidence="2" key="1">
    <citation type="submission" date="2023-03" db="EMBL/GenBank/DDBJ databases">
        <title>Massive genome expansion in bonnet fungi (Mycena s.s.) driven by repeated elements and novel gene families across ecological guilds.</title>
        <authorList>
            <consortium name="Lawrence Berkeley National Laboratory"/>
            <person name="Harder C.B."/>
            <person name="Miyauchi S."/>
            <person name="Viragh M."/>
            <person name="Kuo A."/>
            <person name="Thoen E."/>
            <person name="Andreopoulos B."/>
            <person name="Lu D."/>
            <person name="Skrede I."/>
            <person name="Drula E."/>
            <person name="Henrissat B."/>
            <person name="Morin E."/>
            <person name="Kohler A."/>
            <person name="Barry K."/>
            <person name="LaButti K."/>
            <person name="Morin E."/>
            <person name="Salamov A."/>
            <person name="Lipzen A."/>
            <person name="Mereny Z."/>
            <person name="Hegedus B."/>
            <person name="Baldrian P."/>
            <person name="Stursova M."/>
            <person name="Weitz H."/>
            <person name="Taylor A."/>
            <person name="Grigoriev I.V."/>
            <person name="Nagy L.G."/>
            <person name="Martin F."/>
            <person name="Kauserud H."/>
        </authorList>
    </citation>
    <scope>NUCLEOTIDE SEQUENCE</scope>
    <source>
        <strain evidence="2">CBHHK182m</strain>
    </source>
</reference>
<dbReference type="AlphaFoldDB" id="A0AAD7IBE8"/>
<protein>
    <submittedName>
        <fullName evidence="2">Uncharacterized protein</fullName>
    </submittedName>
</protein>
<evidence type="ECO:0000313" key="3">
    <source>
        <dbReference type="Proteomes" id="UP001215598"/>
    </source>
</evidence>
<feature type="region of interest" description="Disordered" evidence="1">
    <location>
        <begin position="197"/>
        <end position="225"/>
    </location>
</feature>